<keyword evidence="2" id="KW-1185">Reference proteome</keyword>
<dbReference type="EMBL" id="OBDY01000029">
    <property type="protein sequence ID" value="SNY66137.1"/>
    <property type="molecule type" value="Genomic_DNA"/>
</dbReference>
<sequence>MTSAPARYVHLDGETIDLTNRLLALASRGLPTMYRTETDEFAFTRVFTAENGLVSAHLSGTSLRYAAIVALGVAWLPADQVPALLGGHDLEKFVALLVDRQATSSNLGDIALVAWAAAQIGHPRLPEALERLRAFDRRTAAEYVVEASWVVAALATARKQADVEDHLAAARRRLLDSVRPGSPLFPHATGPGLVKPYRDHVACFADQVYPIQALARLHHSADGGDAEALQAARTTAEQICRLQGPDGQWWWHYDARTGGVVEGYPVYTVHQHAMGPMALLDLAEAAGGITDFDEPIRKGLLWLLGPAELGDTENPMLLDDEGLTVRKVFRGDPRKIVRAAHTVTTRARSGLKLSVIDRVYKPLSLDRECRPYEFGWLYFAWLASVEVPAEGIAR</sequence>
<dbReference type="Proteomes" id="UP000219612">
    <property type="component" value="Unassembled WGS sequence"/>
</dbReference>
<protein>
    <submittedName>
        <fullName evidence="1">Uncharacterized protein</fullName>
    </submittedName>
</protein>
<dbReference type="AlphaFoldDB" id="A0A285K296"/>
<gene>
    <name evidence="1" type="ORF">SAMN05421748_12997</name>
</gene>
<dbReference type="InterPro" id="IPR008930">
    <property type="entry name" value="Terpenoid_cyclase/PrenylTrfase"/>
</dbReference>
<dbReference type="OrthoDB" id="7254827at2"/>
<dbReference type="RefSeq" id="WP_097327480.1">
    <property type="nucleotide sequence ID" value="NZ_OBDY01000029.1"/>
</dbReference>
<evidence type="ECO:0000313" key="1">
    <source>
        <dbReference type="EMBL" id="SNY66137.1"/>
    </source>
</evidence>
<dbReference type="SUPFAM" id="SSF48239">
    <property type="entry name" value="Terpenoid cyclases/Protein prenyltransferases"/>
    <property type="match status" value="1"/>
</dbReference>
<reference evidence="2" key="1">
    <citation type="submission" date="2017-09" db="EMBL/GenBank/DDBJ databases">
        <authorList>
            <person name="Varghese N."/>
            <person name="Submissions S."/>
        </authorList>
    </citation>
    <scope>NUCLEOTIDE SEQUENCE [LARGE SCALE GENOMIC DNA]</scope>
    <source>
        <strain evidence="2">CGMCC 4.6857</strain>
    </source>
</reference>
<accession>A0A285K296</accession>
<organism evidence="1 2">
    <name type="scientific">Paractinoplanes atraurantiacus</name>
    <dbReference type="NCBI Taxonomy" id="1036182"/>
    <lineage>
        <taxon>Bacteria</taxon>
        <taxon>Bacillati</taxon>
        <taxon>Actinomycetota</taxon>
        <taxon>Actinomycetes</taxon>
        <taxon>Micromonosporales</taxon>
        <taxon>Micromonosporaceae</taxon>
        <taxon>Paractinoplanes</taxon>
    </lineage>
</organism>
<proteinExistence type="predicted"/>
<name>A0A285K296_9ACTN</name>
<dbReference type="Gene3D" id="1.50.10.20">
    <property type="match status" value="1"/>
</dbReference>
<evidence type="ECO:0000313" key="2">
    <source>
        <dbReference type="Proteomes" id="UP000219612"/>
    </source>
</evidence>